<dbReference type="InterPro" id="IPR014440">
    <property type="entry name" value="HCCAis_GSTk"/>
</dbReference>
<dbReference type="RefSeq" id="WP_058280345.1">
    <property type="nucleotide sequence ID" value="NZ_CYUD01000001.1"/>
</dbReference>
<proteinExistence type="inferred from homology"/>
<dbReference type="STRING" id="1715692.RUE5091_00212"/>
<dbReference type="GO" id="GO:0004364">
    <property type="term" value="F:glutathione transferase activity"/>
    <property type="evidence" value="ECO:0007669"/>
    <property type="project" value="TreeGrafter"/>
</dbReference>
<dbReference type="SUPFAM" id="SSF52833">
    <property type="entry name" value="Thioredoxin-like"/>
    <property type="match status" value="1"/>
</dbReference>
<evidence type="ECO:0000259" key="3">
    <source>
        <dbReference type="Pfam" id="PF01323"/>
    </source>
</evidence>
<dbReference type="GO" id="GO:0004602">
    <property type="term" value="F:glutathione peroxidase activity"/>
    <property type="evidence" value="ECO:0007669"/>
    <property type="project" value="TreeGrafter"/>
</dbReference>
<keyword evidence="1 4" id="KW-0413">Isomerase</keyword>
<dbReference type="InterPro" id="IPR051924">
    <property type="entry name" value="GST_Kappa/NadH"/>
</dbReference>
<comment type="similarity">
    <text evidence="1">Belongs to the GST superfamily. NadH family.</text>
</comment>
<dbReference type="Proteomes" id="UP000051260">
    <property type="component" value="Unassembled WGS sequence"/>
</dbReference>
<dbReference type="OrthoDB" id="5244108at2"/>
<dbReference type="CDD" id="cd03022">
    <property type="entry name" value="DsbA_HCCA_Iso"/>
    <property type="match status" value="1"/>
</dbReference>
<dbReference type="InterPro" id="IPR001853">
    <property type="entry name" value="DSBA-like_thioredoxin_dom"/>
</dbReference>
<keyword evidence="5" id="KW-1185">Reference proteome</keyword>
<evidence type="ECO:0000256" key="2">
    <source>
        <dbReference type="PIRSR" id="PIRSR006386-1"/>
    </source>
</evidence>
<evidence type="ECO:0000313" key="4">
    <source>
        <dbReference type="EMBL" id="CUJ84357.1"/>
    </source>
</evidence>
<dbReference type="Gene3D" id="3.40.30.10">
    <property type="entry name" value="Glutaredoxin"/>
    <property type="match status" value="1"/>
</dbReference>
<dbReference type="InterPro" id="IPR036249">
    <property type="entry name" value="Thioredoxin-like_sf"/>
</dbReference>
<dbReference type="PANTHER" id="PTHR42943:SF13">
    <property type="entry name" value="GLUTATHIONE S-TRANSFERASE KAPPA-RELATED"/>
    <property type="match status" value="1"/>
</dbReference>
<dbReference type="InterPro" id="IPR044087">
    <property type="entry name" value="NahD-like"/>
</dbReference>
<dbReference type="AlphaFoldDB" id="A0A0P1I1B6"/>
<comment type="catalytic activity">
    <reaction evidence="1">
        <text>2-hydroxychromene-2-carboxylate = (3E)-4-(2-hydroxyphenyl)-2-oxobut-3-enoate</text>
        <dbReference type="Rhea" id="RHEA:27401"/>
        <dbReference type="ChEBI" id="CHEBI:59350"/>
        <dbReference type="ChEBI" id="CHEBI:59353"/>
        <dbReference type="EC" id="5.99.1.4"/>
    </reaction>
</comment>
<dbReference type="GO" id="GO:0006749">
    <property type="term" value="P:glutathione metabolic process"/>
    <property type="evidence" value="ECO:0007669"/>
    <property type="project" value="TreeGrafter"/>
</dbReference>
<organism evidence="4 5">
    <name type="scientific">Ruegeria denitrificans</name>
    <dbReference type="NCBI Taxonomy" id="1715692"/>
    <lineage>
        <taxon>Bacteria</taxon>
        <taxon>Pseudomonadati</taxon>
        <taxon>Pseudomonadota</taxon>
        <taxon>Alphaproteobacteria</taxon>
        <taxon>Rhodobacterales</taxon>
        <taxon>Roseobacteraceae</taxon>
        <taxon>Ruegeria</taxon>
    </lineage>
</organism>
<protein>
    <recommendedName>
        <fullName evidence="1">2-hydroxychromene-2-carboxylate isomerase</fullName>
        <ecNumber evidence="1">5.99.1.4</ecNumber>
    </recommendedName>
</protein>
<reference evidence="5" key="1">
    <citation type="submission" date="2015-09" db="EMBL/GenBank/DDBJ databases">
        <authorList>
            <person name="Rodrigo-Torres L."/>
            <person name="Arahal D.R."/>
        </authorList>
    </citation>
    <scope>NUCLEOTIDE SEQUENCE [LARGE SCALE GENOMIC DNA]</scope>
    <source>
        <strain evidence="5">CECT 5091</strain>
    </source>
</reference>
<dbReference type="PIRSF" id="PIRSF006386">
    <property type="entry name" value="HCCAis_GSTk"/>
    <property type="match status" value="1"/>
</dbReference>
<dbReference type="PANTHER" id="PTHR42943">
    <property type="entry name" value="GLUTATHIONE S-TRANSFERASE KAPPA"/>
    <property type="match status" value="1"/>
</dbReference>
<evidence type="ECO:0000313" key="5">
    <source>
        <dbReference type="Proteomes" id="UP000051260"/>
    </source>
</evidence>
<dbReference type="Pfam" id="PF01323">
    <property type="entry name" value="DSBA"/>
    <property type="match status" value="1"/>
</dbReference>
<evidence type="ECO:0000256" key="1">
    <source>
        <dbReference type="PIRNR" id="PIRNR006386"/>
    </source>
</evidence>
<dbReference type="GO" id="GO:1901170">
    <property type="term" value="P:naphthalene catabolic process"/>
    <property type="evidence" value="ECO:0007669"/>
    <property type="project" value="InterPro"/>
</dbReference>
<dbReference type="GO" id="GO:0018845">
    <property type="term" value="F:2-hydroxychromene-2-carboxylate isomerase activity"/>
    <property type="evidence" value="ECO:0007669"/>
    <property type="project" value="UniProtKB-UniRule"/>
</dbReference>
<feature type="domain" description="DSBA-like thioredoxin" evidence="3">
    <location>
        <begin position="3"/>
        <end position="195"/>
    </location>
</feature>
<feature type="active site" description="Nucleophile" evidence="2">
    <location>
        <position position="12"/>
    </location>
</feature>
<dbReference type="EMBL" id="CYUD01000001">
    <property type="protein sequence ID" value="CUJ84357.1"/>
    <property type="molecule type" value="Genomic_DNA"/>
</dbReference>
<gene>
    <name evidence="4" type="primary">nahD_1</name>
    <name evidence="4" type="ORF">RUE5091_00212</name>
</gene>
<accession>A0A0P1I1B6</accession>
<dbReference type="EC" id="5.99.1.4" evidence="1"/>
<sequence length="200" mass="22213">MPTIDYYFATISPFTYLASERLEKVAAKHGATINYKPLDIMALFGRTGGTPPKDRHPSRNEYRAQELLRQSRNLGMDFNLQPAHWPTNMAPSSYAVIAAVKDGSGDVGKLVQSLLRACWAEQKDIAQDDVIRDCLSQAGFDPNLADSGLLIGAETYAANLEEAVERGVFGAPFYITEDGQRFWGQDRLDDLDRHLTEAKS</sequence>
<name>A0A0P1I1B6_9RHOB</name>